<dbReference type="PANTHER" id="PTHR45651:SF11">
    <property type="entry name" value="CYCLIC NUCLEOTIDE-GATED ION CHANNEL 20, CHLOROPLASTIC-RELATED"/>
    <property type="match status" value="1"/>
</dbReference>
<keyword evidence="4" id="KW-1133">Transmembrane helix</keyword>
<evidence type="ECO:0000313" key="7">
    <source>
        <dbReference type="Proteomes" id="UP001237642"/>
    </source>
</evidence>
<keyword evidence="7" id="KW-1185">Reference proteome</keyword>
<evidence type="ECO:0000256" key="4">
    <source>
        <dbReference type="SAM" id="Phobius"/>
    </source>
</evidence>
<keyword evidence="1" id="KW-0813">Transport</keyword>
<feature type="compositionally biased region" description="Low complexity" evidence="3">
    <location>
        <begin position="393"/>
        <end position="405"/>
    </location>
</feature>
<dbReference type="EMBL" id="JAUIZM010000004">
    <property type="protein sequence ID" value="KAK1387790.1"/>
    <property type="molecule type" value="Genomic_DNA"/>
</dbReference>
<feature type="compositionally biased region" description="Polar residues" evidence="3">
    <location>
        <begin position="415"/>
        <end position="424"/>
    </location>
</feature>
<organism evidence="6 7">
    <name type="scientific">Heracleum sosnowskyi</name>
    <dbReference type="NCBI Taxonomy" id="360622"/>
    <lineage>
        <taxon>Eukaryota</taxon>
        <taxon>Viridiplantae</taxon>
        <taxon>Streptophyta</taxon>
        <taxon>Embryophyta</taxon>
        <taxon>Tracheophyta</taxon>
        <taxon>Spermatophyta</taxon>
        <taxon>Magnoliopsida</taxon>
        <taxon>eudicotyledons</taxon>
        <taxon>Gunneridae</taxon>
        <taxon>Pentapetalae</taxon>
        <taxon>asterids</taxon>
        <taxon>campanulids</taxon>
        <taxon>Apiales</taxon>
        <taxon>Apiaceae</taxon>
        <taxon>Apioideae</taxon>
        <taxon>apioid superclade</taxon>
        <taxon>Tordylieae</taxon>
        <taxon>Tordyliinae</taxon>
        <taxon>Heracleum</taxon>
    </lineage>
</organism>
<feature type="region of interest" description="Disordered" evidence="3">
    <location>
        <begin position="390"/>
        <end position="440"/>
    </location>
</feature>
<evidence type="ECO:0000256" key="1">
    <source>
        <dbReference type="ARBA" id="ARBA00023286"/>
    </source>
</evidence>
<reference evidence="6" key="2">
    <citation type="submission" date="2023-05" db="EMBL/GenBank/DDBJ databases">
        <authorList>
            <person name="Schelkunov M.I."/>
        </authorList>
    </citation>
    <scope>NUCLEOTIDE SEQUENCE</scope>
    <source>
        <strain evidence="6">Hsosn_3</strain>
        <tissue evidence="6">Leaf</tissue>
    </source>
</reference>
<feature type="transmembrane region" description="Helical" evidence="4">
    <location>
        <begin position="26"/>
        <end position="47"/>
    </location>
</feature>
<keyword evidence="1" id="KW-1071">Ligand-gated ion channel</keyword>
<dbReference type="PROSITE" id="PS50042">
    <property type="entry name" value="CNMP_BINDING_3"/>
    <property type="match status" value="1"/>
</dbReference>
<keyword evidence="4" id="KW-0472">Membrane</keyword>
<gene>
    <name evidence="6" type="ORF">POM88_015968</name>
</gene>
<dbReference type="InterPro" id="IPR014710">
    <property type="entry name" value="RmlC-like_jellyroll"/>
</dbReference>
<keyword evidence="1" id="KW-0406">Ion transport</keyword>
<evidence type="ECO:0000256" key="3">
    <source>
        <dbReference type="SAM" id="MobiDB-lite"/>
    </source>
</evidence>
<feature type="transmembrane region" description="Helical" evidence="4">
    <location>
        <begin position="465"/>
        <end position="485"/>
    </location>
</feature>
<dbReference type="InterPro" id="IPR000595">
    <property type="entry name" value="cNMP-bd_dom"/>
</dbReference>
<dbReference type="PANTHER" id="PTHR45651">
    <property type="entry name" value="CYCLIC NUCLEOTIDE-GATED ION CHANNEL 15-RELATED-RELATED"/>
    <property type="match status" value="1"/>
</dbReference>
<feature type="compositionally biased region" description="Polar residues" evidence="3">
    <location>
        <begin position="496"/>
        <end position="524"/>
    </location>
</feature>
<dbReference type="CDD" id="cd00038">
    <property type="entry name" value="CAP_ED"/>
    <property type="match status" value="1"/>
</dbReference>
<dbReference type="GO" id="GO:0034220">
    <property type="term" value="P:monoatomic ion transmembrane transport"/>
    <property type="evidence" value="ECO:0007669"/>
    <property type="project" value="UniProtKB-KW"/>
</dbReference>
<feature type="region of interest" description="Disordered" evidence="3">
    <location>
        <begin position="495"/>
        <end position="542"/>
    </location>
</feature>
<protein>
    <recommendedName>
        <fullName evidence="5">Cyclic nucleotide-binding domain-containing protein</fullName>
    </recommendedName>
</protein>
<keyword evidence="4" id="KW-0812">Transmembrane</keyword>
<dbReference type="Proteomes" id="UP001237642">
    <property type="component" value="Unassembled WGS sequence"/>
</dbReference>
<dbReference type="SUPFAM" id="SSF51206">
    <property type="entry name" value="cAMP-binding domain-like"/>
    <property type="match status" value="1"/>
</dbReference>
<feature type="domain" description="Cyclic nucleotide-binding" evidence="5">
    <location>
        <begin position="204"/>
        <end position="269"/>
    </location>
</feature>
<dbReference type="InterPro" id="IPR018490">
    <property type="entry name" value="cNMP-bd_dom_sf"/>
</dbReference>
<dbReference type="Gene3D" id="2.60.120.10">
    <property type="entry name" value="Jelly Rolls"/>
    <property type="match status" value="1"/>
</dbReference>
<accession>A0AAD8IPN8</accession>
<keyword evidence="2" id="KW-0407">Ion channel</keyword>
<name>A0AAD8IPN8_9APIA</name>
<reference evidence="6" key="1">
    <citation type="submission" date="2023-02" db="EMBL/GenBank/DDBJ databases">
        <title>Genome of toxic invasive species Heracleum sosnowskyi carries increased number of genes despite the absence of recent whole-genome duplications.</title>
        <authorList>
            <person name="Schelkunov M."/>
            <person name="Shtratnikova V."/>
            <person name="Makarenko M."/>
            <person name="Klepikova A."/>
            <person name="Omelchenko D."/>
            <person name="Novikova G."/>
            <person name="Obukhova E."/>
            <person name="Bogdanov V."/>
            <person name="Penin A."/>
            <person name="Logacheva M."/>
        </authorList>
    </citation>
    <scope>NUCLEOTIDE SEQUENCE</scope>
    <source>
        <strain evidence="6">Hsosn_3</strain>
        <tissue evidence="6">Leaf</tissue>
    </source>
</reference>
<dbReference type="AlphaFoldDB" id="A0AAD8IPN8"/>
<dbReference type="GO" id="GO:0016020">
    <property type="term" value="C:membrane"/>
    <property type="evidence" value="ECO:0007669"/>
    <property type="project" value="UniProtKB-SubCell"/>
</dbReference>
<sequence>MFCRVLPLLANQSTSGLNFDSWLAKFVINLVAFVLFSHVVGSCWYLFALQWVKLCLRSVCHEDPSCPLSHIYSWQGIKNEGFKDYQSWEKWSNMSASACTDSKLFDSGIYTQATSILKESSLTNFLQALGRRSLEMSVRHLDVEQWMSHHQFPKNLRRQIRESERYNWAVNKGLDELKLLENLPEDLQRDIHRHLFTMVERFPIVDWMNESILDAIRERLKQKTYITGSRILVPGSLINKIVFIVQGKLESIGEDTDVVLLSTGDVCGEELITLWLENFALNRYEKRVGIPVHKLLSNRTVRCLTNVEAFTLQATDVEDIISLYSGLLIRNPYVQGAIKKESRCWQGFPATRLKLAWSCKKKRLNRSKNLLSSPEYHESNDHVIDIERHGNASSSSSVPSYSHSSGFNQNEERTSSSPRATITQPPLSTINSTIPSSPSSTRRGQIIAAIVVLTLSTHENPQTPLFAWIVGYTVGCIACLPLLYWRYLHRNRAPEQGSTPLRQDSTQSNSQVEPNSFITISVTRSSDEEESRRNFSRSQNTQRISYKSQFPYTESLCFGTNGRAKKAEQVMLAGGAAMLLVNTEKGMTKV</sequence>
<proteinExistence type="predicted"/>
<evidence type="ECO:0000256" key="2">
    <source>
        <dbReference type="ARBA" id="ARBA00023303"/>
    </source>
</evidence>
<evidence type="ECO:0000259" key="5">
    <source>
        <dbReference type="PROSITE" id="PS50042"/>
    </source>
</evidence>
<evidence type="ECO:0000313" key="6">
    <source>
        <dbReference type="EMBL" id="KAK1387790.1"/>
    </source>
</evidence>
<dbReference type="Gene3D" id="1.10.287.630">
    <property type="entry name" value="Helix hairpin bin"/>
    <property type="match status" value="1"/>
</dbReference>
<feature type="compositionally biased region" description="Low complexity" evidence="3">
    <location>
        <begin position="425"/>
        <end position="440"/>
    </location>
</feature>
<comment type="caution">
    <text evidence="6">The sequence shown here is derived from an EMBL/GenBank/DDBJ whole genome shotgun (WGS) entry which is preliminary data.</text>
</comment>